<comment type="similarity">
    <text evidence="3">Belongs to the DNA gyrase inhibitor YacG family.</text>
</comment>
<dbReference type="GO" id="GO:0008657">
    <property type="term" value="F:DNA topoisomerase type II (double strand cut, ATP-hydrolyzing) inhibitor activity"/>
    <property type="evidence" value="ECO:0007669"/>
    <property type="project" value="UniProtKB-UniRule"/>
</dbReference>
<sequence>MSITVPCPTCATPVEWSEQSPWRPFCSERCRLIDLGEWFNENHRISEPIDPETPPQQTSPEH</sequence>
<feature type="binding site" evidence="3">
    <location>
        <position position="26"/>
    </location>
    <ligand>
        <name>Zn(2+)</name>
        <dbReference type="ChEBI" id="CHEBI:29105"/>
    </ligand>
</feature>
<dbReference type="SUPFAM" id="SSF57716">
    <property type="entry name" value="Glucocorticoid receptor-like (DNA-binding domain)"/>
    <property type="match status" value="1"/>
</dbReference>
<dbReference type="AlphaFoldDB" id="W0E5P4"/>
<dbReference type="HOGENOM" id="CLU_178280_3_2_6"/>
<accession>W0E5P4</accession>
<dbReference type="KEGG" id="mpur:MARPU_14175"/>
<dbReference type="eggNOG" id="COG3024">
    <property type="taxonomic scope" value="Bacteria"/>
</dbReference>
<dbReference type="HAMAP" id="MF_00649">
    <property type="entry name" value="DNA_gyrase_inhibitor_YacG"/>
    <property type="match status" value="1"/>
</dbReference>
<reference evidence="5 6" key="1">
    <citation type="submission" date="2013-12" db="EMBL/GenBank/DDBJ databases">
        <authorList>
            <consortium name="DOE Joint Genome Institute"/>
            <person name="Bryant D.A."/>
            <person name="Huntemann M."/>
            <person name="Han J."/>
            <person name="Chen A."/>
            <person name="Kyrpides N."/>
            <person name="Mavromatis K."/>
            <person name="Markowitz V."/>
            <person name="Palaniappan K."/>
            <person name="Ivanova N."/>
            <person name="Schaumberg A."/>
            <person name="Pati A."/>
            <person name="Liolios K."/>
            <person name="Nordberg H.P."/>
            <person name="Cantor M.N."/>
            <person name="Hua S.X."/>
            <person name="Woyke T."/>
        </authorList>
    </citation>
    <scope>NUCLEOTIDE SEQUENCE [LARGE SCALE GENOMIC DNA]</scope>
    <source>
        <strain evidence="5 6">984</strain>
    </source>
</reference>
<comment type="subunit">
    <text evidence="3">Interacts with GyrB.</text>
</comment>
<feature type="binding site" evidence="3">
    <location>
        <position position="10"/>
    </location>
    <ligand>
        <name>Zn(2+)</name>
        <dbReference type="ChEBI" id="CHEBI:29105"/>
    </ligand>
</feature>
<feature type="binding site" evidence="3">
    <location>
        <position position="30"/>
    </location>
    <ligand>
        <name>Zn(2+)</name>
        <dbReference type="ChEBI" id="CHEBI:29105"/>
    </ligand>
</feature>
<evidence type="ECO:0000256" key="2">
    <source>
        <dbReference type="ARBA" id="ARBA00022833"/>
    </source>
</evidence>
<evidence type="ECO:0000256" key="3">
    <source>
        <dbReference type="HAMAP-Rule" id="MF_00649"/>
    </source>
</evidence>
<dbReference type="Pfam" id="PF03884">
    <property type="entry name" value="YacG"/>
    <property type="match status" value="1"/>
</dbReference>
<dbReference type="InterPro" id="IPR005584">
    <property type="entry name" value="DNA_gyrase_inhibitor_YacG"/>
</dbReference>
<dbReference type="EMBL" id="CP007031">
    <property type="protein sequence ID" value="AHF04863.1"/>
    <property type="molecule type" value="Genomic_DNA"/>
</dbReference>
<dbReference type="PANTHER" id="PTHR36150">
    <property type="entry name" value="DNA GYRASE INHIBITOR YACG"/>
    <property type="match status" value="1"/>
</dbReference>
<dbReference type="InterPro" id="IPR013088">
    <property type="entry name" value="Znf_NHR/GATA"/>
</dbReference>
<comment type="cofactor">
    <cofactor evidence="3">
        <name>Zn(2+)</name>
        <dbReference type="ChEBI" id="CHEBI:29105"/>
    </cofactor>
    <text evidence="3">Binds 1 zinc ion.</text>
</comment>
<dbReference type="STRING" id="765910.MARPU_14175"/>
<dbReference type="Proteomes" id="UP000005275">
    <property type="component" value="Chromosome"/>
</dbReference>
<dbReference type="Gene3D" id="3.30.50.10">
    <property type="entry name" value="Erythroid Transcription Factor GATA-1, subunit A"/>
    <property type="match status" value="1"/>
</dbReference>
<keyword evidence="6" id="KW-1185">Reference proteome</keyword>
<evidence type="ECO:0000313" key="5">
    <source>
        <dbReference type="EMBL" id="AHF04863.1"/>
    </source>
</evidence>
<protein>
    <recommendedName>
        <fullName evidence="3">DNA gyrase inhibitor YacG</fullName>
    </recommendedName>
</protein>
<dbReference type="PANTHER" id="PTHR36150:SF1">
    <property type="entry name" value="DNA GYRASE INHIBITOR YACG"/>
    <property type="match status" value="1"/>
</dbReference>
<dbReference type="GO" id="GO:0008270">
    <property type="term" value="F:zinc ion binding"/>
    <property type="evidence" value="ECO:0007669"/>
    <property type="project" value="UniProtKB-UniRule"/>
</dbReference>
<keyword evidence="1 3" id="KW-0479">Metal-binding</keyword>
<name>W0E5P4_MARPU</name>
<gene>
    <name evidence="3" type="primary">yacG</name>
    <name evidence="5" type="ORF">MARPU_14175</name>
</gene>
<evidence type="ECO:0000256" key="4">
    <source>
        <dbReference type="SAM" id="MobiDB-lite"/>
    </source>
</evidence>
<keyword evidence="2 3" id="KW-0862">Zinc</keyword>
<feature type="binding site" evidence="3">
    <location>
        <position position="7"/>
    </location>
    <ligand>
        <name>Zn(2+)</name>
        <dbReference type="ChEBI" id="CHEBI:29105"/>
    </ligand>
</feature>
<dbReference type="RefSeq" id="WP_005221139.1">
    <property type="nucleotide sequence ID" value="NZ_CP007031.1"/>
</dbReference>
<evidence type="ECO:0000313" key="6">
    <source>
        <dbReference type="Proteomes" id="UP000005275"/>
    </source>
</evidence>
<dbReference type="OrthoDB" id="9809663at2"/>
<organism evidence="5 6">
    <name type="scientific">Marichromatium purpuratum 984</name>
    <dbReference type="NCBI Taxonomy" id="765910"/>
    <lineage>
        <taxon>Bacteria</taxon>
        <taxon>Pseudomonadati</taxon>
        <taxon>Pseudomonadota</taxon>
        <taxon>Gammaproteobacteria</taxon>
        <taxon>Chromatiales</taxon>
        <taxon>Chromatiaceae</taxon>
        <taxon>Marichromatium</taxon>
    </lineage>
</organism>
<proteinExistence type="inferred from homology"/>
<dbReference type="NCBIfam" id="NF001638">
    <property type="entry name" value="PRK00418.1"/>
    <property type="match status" value="1"/>
</dbReference>
<dbReference type="GO" id="GO:0006355">
    <property type="term" value="P:regulation of DNA-templated transcription"/>
    <property type="evidence" value="ECO:0007669"/>
    <property type="project" value="InterPro"/>
</dbReference>
<feature type="region of interest" description="Disordered" evidence="4">
    <location>
        <begin position="42"/>
        <end position="62"/>
    </location>
</feature>
<evidence type="ECO:0000256" key="1">
    <source>
        <dbReference type="ARBA" id="ARBA00022723"/>
    </source>
</evidence>
<comment type="function">
    <text evidence="3">Inhibits all the catalytic activities of DNA gyrase by preventing its interaction with DNA. Acts by binding directly to the C-terminal domain of GyrB, which probably disrupts DNA binding by the gyrase.</text>
</comment>